<evidence type="ECO:0000313" key="2">
    <source>
        <dbReference type="EMBL" id="OAX30630.1"/>
    </source>
</evidence>
<evidence type="ECO:0000259" key="1">
    <source>
        <dbReference type="PROSITE" id="PS50191"/>
    </source>
</evidence>
<dbReference type="Proteomes" id="UP000092154">
    <property type="component" value="Unassembled WGS sequence"/>
</dbReference>
<dbReference type="Gene3D" id="3.40.525.10">
    <property type="entry name" value="CRAL-TRIO lipid binding domain"/>
    <property type="match status" value="1"/>
</dbReference>
<dbReference type="InterPro" id="IPR052578">
    <property type="entry name" value="PI_Transfer_CRAL-TRIO"/>
</dbReference>
<sequence>MFNGMVWVAMAAARMVLYILQTHYPERLGLALITHLPWLLHTFYKLITPFIDPITKLKMVFNPVSNKSGLFWIAMDAGASGADSASQVFELDQLAKDGWNGSQLFMYSHAID</sequence>
<proteinExistence type="predicted"/>
<dbReference type="GO" id="GO:0008526">
    <property type="term" value="F:phosphatidylinositol transfer activity"/>
    <property type="evidence" value="ECO:0007669"/>
    <property type="project" value="TreeGrafter"/>
</dbReference>
<dbReference type="CDD" id="cd00170">
    <property type="entry name" value="SEC14"/>
    <property type="match status" value="1"/>
</dbReference>
<evidence type="ECO:0000313" key="3">
    <source>
        <dbReference type="Proteomes" id="UP000092154"/>
    </source>
</evidence>
<dbReference type="InterPro" id="IPR001251">
    <property type="entry name" value="CRAL-TRIO_dom"/>
</dbReference>
<gene>
    <name evidence="2" type="ORF">K503DRAFT_806963</name>
</gene>
<feature type="domain" description="CRAL-TRIO" evidence="1">
    <location>
        <begin position="1"/>
        <end position="107"/>
    </location>
</feature>
<keyword evidence="3" id="KW-1185">Reference proteome</keyword>
<name>A0A1B7MDF8_9AGAM</name>
<dbReference type="OrthoDB" id="75724at2759"/>
<protein>
    <recommendedName>
        <fullName evidence="1">CRAL-TRIO domain-containing protein</fullName>
    </recommendedName>
</protein>
<dbReference type="PANTHER" id="PTHR45824:SF29">
    <property type="entry name" value="GH16843P"/>
    <property type="match status" value="1"/>
</dbReference>
<dbReference type="InterPro" id="IPR036865">
    <property type="entry name" value="CRAL-TRIO_dom_sf"/>
</dbReference>
<reference evidence="2 3" key="1">
    <citation type="submission" date="2016-06" db="EMBL/GenBank/DDBJ databases">
        <title>Comparative genomics of the ectomycorrhizal sister species Rhizopogon vinicolor and Rhizopogon vesiculosus (Basidiomycota: Boletales) reveals a divergence of the mating type B locus.</title>
        <authorList>
            <consortium name="DOE Joint Genome Institute"/>
            <person name="Mujic A.B."/>
            <person name="Kuo A."/>
            <person name="Tritt A."/>
            <person name="Lipzen A."/>
            <person name="Chen C."/>
            <person name="Johnson J."/>
            <person name="Sharma A."/>
            <person name="Barry K."/>
            <person name="Grigoriev I.V."/>
            <person name="Spatafora J.W."/>
        </authorList>
    </citation>
    <scope>NUCLEOTIDE SEQUENCE [LARGE SCALE GENOMIC DNA]</scope>
    <source>
        <strain evidence="2 3">AM-OR11-026</strain>
    </source>
</reference>
<dbReference type="STRING" id="1314800.A0A1B7MDF8"/>
<dbReference type="PROSITE" id="PS50191">
    <property type="entry name" value="CRAL_TRIO"/>
    <property type="match status" value="1"/>
</dbReference>
<dbReference type="SUPFAM" id="SSF52087">
    <property type="entry name" value="CRAL/TRIO domain"/>
    <property type="match status" value="1"/>
</dbReference>
<dbReference type="InParanoid" id="A0A1B7MDF8"/>
<organism evidence="2 3">
    <name type="scientific">Rhizopogon vinicolor AM-OR11-026</name>
    <dbReference type="NCBI Taxonomy" id="1314800"/>
    <lineage>
        <taxon>Eukaryota</taxon>
        <taxon>Fungi</taxon>
        <taxon>Dikarya</taxon>
        <taxon>Basidiomycota</taxon>
        <taxon>Agaricomycotina</taxon>
        <taxon>Agaricomycetes</taxon>
        <taxon>Agaricomycetidae</taxon>
        <taxon>Boletales</taxon>
        <taxon>Suillineae</taxon>
        <taxon>Rhizopogonaceae</taxon>
        <taxon>Rhizopogon</taxon>
    </lineage>
</organism>
<dbReference type="PANTHER" id="PTHR45824">
    <property type="entry name" value="GH16843P"/>
    <property type="match status" value="1"/>
</dbReference>
<dbReference type="EMBL" id="KV450160">
    <property type="protein sequence ID" value="OAX30630.1"/>
    <property type="molecule type" value="Genomic_DNA"/>
</dbReference>
<accession>A0A1B7MDF8</accession>
<dbReference type="AlphaFoldDB" id="A0A1B7MDF8"/>
<dbReference type="Pfam" id="PF00650">
    <property type="entry name" value="CRAL_TRIO"/>
    <property type="match status" value="1"/>
</dbReference>